<dbReference type="SUPFAM" id="SSF88713">
    <property type="entry name" value="Glycoside hydrolase/deacetylase"/>
    <property type="match status" value="1"/>
</dbReference>
<proteinExistence type="predicted"/>
<dbReference type="Pfam" id="PF01522">
    <property type="entry name" value="Polysacc_deac_1"/>
    <property type="match status" value="1"/>
</dbReference>
<evidence type="ECO:0000256" key="1">
    <source>
        <dbReference type="ARBA" id="ARBA00004613"/>
    </source>
</evidence>
<keyword evidence="5" id="KW-1185">Reference proteome</keyword>
<dbReference type="Proteomes" id="UP001074726">
    <property type="component" value="Unassembled WGS sequence"/>
</dbReference>
<dbReference type="CDD" id="cd10918">
    <property type="entry name" value="CE4_NodB_like_5s_6s"/>
    <property type="match status" value="1"/>
</dbReference>
<dbReference type="InterPro" id="IPR011330">
    <property type="entry name" value="Glyco_hydro/deAcase_b/a-brl"/>
</dbReference>
<dbReference type="PROSITE" id="PS51677">
    <property type="entry name" value="NODB"/>
    <property type="match status" value="1"/>
</dbReference>
<comment type="caution">
    <text evidence="4">The sequence shown here is derived from an EMBL/GenBank/DDBJ whole genome shotgun (WGS) entry which is preliminary data.</text>
</comment>
<protein>
    <submittedName>
        <fullName evidence="4">Polysaccharide deacetylase family protein</fullName>
    </submittedName>
</protein>
<dbReference type="EMBL" id="JAPPUX010000003">
    <property type="protein sequence ID" value="MCY4726969.1"/>
    <property type="molecule type" value="Genomic_DNA"/>
</dbReference>
<dbReference type="PANTHER" id="PTHR34216:SF3">
    <property type="entry name" value="POLY-BETA-1,6-N-ACETYL-D-GLUCOSAMINE N-DEACETYLASE"/>
    <property type="match status" value="1"/>
</dbReference>
<sequence length="224" mass="24330">MVMGGPTRVNVCFHGIGIPGRELEPGEAPYWVSHDTFLGVLDAIAGDDRVRISFDDANASDMVHGLPALLARGLTATFFVLAGRLDQPGSLGSDDVRALAAAGMTIGTHGMAHRPWRGLTPAESRRELEDARDVIAGVIGAPVDQAALPLGRYDRRLLRELRRLGYTAVHTSDRRWAHEGSWLQPRFSVVSSDTGASVRTSVLGRQAPARQAERHLVGAIKRWR</sequence>
<evidence type="ECO:0000313" key="4">
    <source>
        <dbReference type="EMBL" id="MCY4726969.1"/>
    </source>
</evidence>
<dbReference type="RefSeq" id="WP_268111921.1">
    <property type="nucleotide sequence ID" value="NZ_JAPPUX010000003.1"/>
</dbReference>
<name>A0ABT4CFR2_9ACTN</name>
<accession>A0ABT4CFR2</accession>
<dbReference type="Gene3D" id="3.20.20.370">
    <property type="entry name" value="Glycoside hydrolase/deacetylase"/>
    <property type="match status" value="1"/>
</dbReference>
<reference evidence="4" key="1">
    <citation type="submission" date="2022-08" db="EMBL/GenBank/DDBJ databases">
        <title>Genome sequencing of Nocardioides sp. STR2.</title>
        <authorList>
            <person name="So Y."/>
        </authorList>
    </citation>
    <scope>NUCLEOTIDE SEQUENCE</scope>
    <source>
        <strain evidence="4">STR2</strain>
    </source>
</reference>
<gene>
    <name evidence="4" type="ORF">NYO98_11835</name>
</gene>
<organism evidence="4 5">
    <name type="scientific">Nocardioides pini</name>
    <dbReference type="NCBI Taxonomy" id="2975053"/>
    <lineage>
        <taxon>Bacteria</taxon>
        <taxon>Bacillati</taxon>
        <taxon>Actinomycetota</taxon>
        <taxon>Actinomycetes</taxon>
        <taxon>Propionibacteriales</taxon>
        <taxon>Nocardioidaceae</taxon>
        <taxon>Nocardioides</taxon>
    </lineage>
</organism>
<feature type="domain" description="NodB homology" evidence="3">
    <location>
        <begin position="48"/>
        <end position="224"/>
    </location>
</feature>
<keyword evidence="2" id="KW-0732">Signal</keyword>
<comment type="subcellular location">
    <subcellularLocation>
        <location evidence="1">Secreted</location>
    </subcellularLocation>
</comment>
<dbReference type="InterPro" id="IPR002509">
    <property type="entry name" value="NODB_dom"/>
</dbReference>
<dbReference type="InterPro" id="IPR051398">
    <property type="entry name" value="Polysacch_Deacetylase"/>
</dbReference>
<evidence type="ECO:0000313" key="5">
    <source>
        <dbReference type="Proteomes" id="UP001074726"/>
    </source>
</evidence>
<evidence type="ECO:0000259" key="3">
    <source>
        <dbReference type="PROSITE" id="PS51677"/>
    </source>
</evidence>
<dbReference type="PANTHER" id="PTHR34216">
    <property type="match status" value="1"/>
</dbReference>
<evidence type="ECO:0000256" key="2">
    <source>
        <dbReference type="ARBA" id="ARBA00022729"/>
    </source>
</evidence>